<dbReference type="eggNOG" id="COG1653">
    <property type="taxonomic scope" value="Bacteria"/>
</dbReference>
<name>S0FGL8_RUMCE</name>
<feature type="region of interest" description="Disordered" evidence="1">
    <location>
        <begin position="37"/>
        <end position="56"/>
    </location>
</feature>
<dbReference type="InterPro" id="IPR022627">
    <property type="entry name" value="DUF3502"/>
</dbReference>
<dbReference type="AlphaFoldDB" id="S0FGL8"/>
<evidence type="ECO:0000256" key="1">
    <source>
        <dbReference type="SAM" id="MobiDB-lite"/>
    </source>
</evidence>
<evidence type="ECO:0000313" key="5">
    <source>
        <dbReference type="Proteomes" id="UP000014155"/>
    </source>
</evidence>
<feature type="domain" description="DUF3502" evidence="3">
    <location>
        <begin position="454"/>
        <end position="521"/>
    </location>
</feature>
<evidence type="ECO:0000313" key="4">
    <source>
        <dbReference type="EMBL" id="EMS70660.1"/>
    </source>
</evidence>
<evidence type="ECO:0000256" key="2">
    <source>
        <dbReference type="SAM" id="SignalP"/>
    </source>
</evidence>
<dbReference type="Pfam" id="PF12010">
    <property type="entry name" value="DUF3502"/>
    <property type="match status" value="1"/>
</dbReference>
<accession>S0FGL8</accession>
<feature type="chain" id="PRO_5038936830" evidence="2">
    <location>
        <begin position="28"/>
        <end position="526"/>
    </location>
</feature>
<dbReference type="InterPro" id="IPR050490">
    <property type="entry name" value="Bact_solute-bd_prot1"/>
</dbReference>
<dbReference type="RefSeq" id="WP_004627902.1">
    <property type="nucleotide sequence ID" value="NZ_AORV01000049.1"/>
</dbReference>
<dbReference type="PANTHER" id="PTHR43649">
    <property type="entry name" value="ARABINOSE-BINDING PROTEIN-RELATED"/>
    <property type="match status" value="1"/>
</dbReference>
<organism evidence="4 5">
    <name type="scientific">Ruminiclostridium cellobioparum subsp. termitidis CT1112</name>
    <dbReference type="NCBI Taxonomy" id="1195236"/>
    <lineage>
        <taxon>Bacteria</taxon>
        <taxon>Bacillati</taxon>
        <taxon>Bacillota</taxon>
        <taxon>Clostridia</taxon>
        <taxon>Eubacteriales</taxon>
        <taxon>Oscillospiraceae</taxon>
        <taxon>Ruminiclostridium</taxon>
    </lineage>
</organism>
<dbReference type="PROSITE" id="PS51257">
    <property type="entry name" value="PROKAR_LIPOPROTEIN"/>
    <property type="match status" value="1"/>
</dbReference>
<keyword evidence="4" id="KW-0762">Sugar transport</keyword>
<dbReference type="Proteomes" id="UP000014155">
    <property type="component" value="Unassembled WGS sequence"/>
</dbReference>
<dbReference type="Gene3D" id="3.40.190.10">
    <property type="entry name" value="Periplasmic binding protein-like II"/>
    <property type="match status" value="2"/>
</dbReference>
<sequence>MSKRLTGKIAKALYAVLAMALTLSLFAGCGSGNSKEGASTVTSTSGDSSNAAAENSSGLKLEPYEIKAYIPNSPQNDLELVTAEINKQLQQKINATIKINMYGFDSYQDKVNLAIASGEPFDVCFSANWMQYSQNVAKNAFTEITDEMLDRDAPQTKANVGRFLDSCKVDGKLFAIPTEKEFAAYYGLVAKKELVDKYNLDLTKLKTLADIEPMLKTVKEGEPGIYPFYVYKNGTPVGLLLNTFEMVDGSNLPGVLRRNTDFKVYNQYEEPEYKEALKIARDWFQKGYINKNAATITDTSPDEKGGKFLFELQVLKPGKDNELAQSYGYPLTQTAFPADVKPYTSCNEVQNSMMAISRTSEDKDRALMFIELLHNDKELMNTFAFGIENKHYVKKSENVVDFAPGLNATSTGYSMVGMQWTLGNQLIEYTWTNEDPDKAQKLKDFNKDAVESKISGFSFNSEPVKTEQAAISNVVKQYVQSLESGSVDIDSVYPKFISALKAAGVDKLIAEKQKQIDEWAAANGKK</sequence>
<keyword evidence="5" id="KW-1185">Reference proteome</keyword>
<dbReference type="Pfam" id="PF13416">
    <property type="entry name" value="SBP_bac_8"/>
    <property type="match status" value="1"/>
</dbReference>
<gene>
    <name evidence="4" type="ORF">CTER_3580</name>
</gene>
<protein>
    <submittedName>
        <fullName evidence="4">ABC-type sugar transport system, periplasmic component</fullName>
    </submittedName>
</protein>
<dbReference type="PATRIC" id="fig|1195236.3.peg.3805"/>
<dbReference type="InterPro" id="IPR006059">
    <property type="entry name" value="SBP"/>
</dbReference>
<reference evidence="4 5" key="1">
    <citation type="journal article" date="2013" name="Genome Announc.">
        <title>Draft Genome Sequence of the Cellulolytic, Mesophilic, Anaerobic Bacterium Clostridium termitidis Strain CT1112 (DSM 5398).</title>
        <authorList>
            <person name="Lal S."/>
            <person name="Ramachandran U."/>
            <person name="Zhang X."/>
            <person name="Munir R."/>
            <person name="Sparling R."/>
            <person name="Levin D.B."/>
        </authorList>
    </citation>
    <scope>NUCLEOTIDE SEQUENCE [LARGE SCALE GENOMIC DNA]</scope>
    <source>
        <strain evidence="4 5">CT1112</strain>
    </source>
</reference>
<dbReference type="STRING" id="1195236.CTER_3580"/>
<dbReference type="EMBL" id="AORV01000049">
    <property type="protein sequence ID" value="EMS70660.1"/>
    <property type="molecule type" value="Genomic_DNA"/>
</dbReference>
<keyword evidence="2" id="KW-0732">Signal</keyword>
<dbReference type="SUPFAM" id="SSF53850">
    <property type="entry name" value="Periplasmic binding protein-like II"/>
    <property type="match status" value="1"/>
</dbReference>
<evidence type="ECO:0000259" key="3">
    <source>
        <dbReference type="Pfam" id="PF12010"/>
    </source>
</evidence>
<comment type="caution">
    <text evidence="4">The sequence shown here is derived from an EMBL/GenBank/DDBJ whole genome shotgun (WGS) entry which is preliminary data.</text>
</comment>
<keyword evidence="4" id="KW-0813">Transport</keyword>
<dbReference type="PANTHER" id="PTHR43649:SF17">
    <property type="entry name" value="ABC TRANSPORTER SOLUTE BINDING PROTEIN-SUGAR TRANSPORT"/>
    <property type="match status" value="1"/>
</dbReference>
<proteinExistence type="predicted"/>
<feature type="signal peptide" evidence="2">
    <location>
        <begin position="1"/>
        <end position="27"/>
    </location>
</feature>